<proteinExistence type="predicted"/>
<keyword evidence="1" id="KW-0396">Initiation factor</keyword>
<evidence type="ECO:0000313" key="2">
    <source>
        <dbReference type="Proteomes" id="UP001140087"/>
    </source>
</evidence>
<protein>
    <submittedName>
        <fullName evidence="1">Translation initiation factor eIF-2 beta subunit</fullName>
    </submittedName>
</protein>
<dbReference type="EMBL" id="JANBUN010004083">
    <property type="protein sequence ID" value="KAJ2788411.1"/>
    <property type="molecule type" value="Genomic_DNA"/>
</dbReference>
<reference evidence="1" key="1">
    <citation type="submission" date="2022-07" db="EMBL/GenBank/DDBJ databases">
        <title>Phylogenomic reconstructions and comparative analyses of Kickxellomycotina fungi.</title>
        <authorList>
            <person name="Reynolds N.K."/>
            <person name="Stajich J.E."/>
            <person name="Barry K."/>
            <person name="Grigoriev I.V."/>
            <person name="Crous P."/>
            <person name="Smith M.E."/>
        </authorList>
    </citation>
    <scope>NUCLEOTIDE SEQUENCE</scope>
    <source>
        <strain evidence="1">BCRC 34780</strain>
    </source>
</reference>
<name>A0ACC1KE40_9FUNG</name>
<keyword evidence="1" id="KW-0648">Protein biosynthesis</keyword>
<dbReference type="Proteomes" id="UP001140087">
    <property type="component" value="Unassembled WGS sequence"/>
</dbReference>
<evidence type="ECO:0000313" key="1">
    <source>
        <dbReference type="EMBL" id="KAJ2788411.1"/>
    </source>
</evidence>
<accession>A0ACC1KE40</accession>
<keyword evidence="2" id="KW-1185">Reference proteome</keyword>
<gene>
    <name evidence="1" type="primary">SUI3</name>
    <name evidence="1" type="ORF">H4R21_007011</name>
</gene>
<organism evidence="1 2">
    <name type="scientific">Coemansia helicoidea</name>
    <dbReference type="NCBI Taxonomy" id="1286919"/>
    <lineage>
        <taxon>Eukaryota</taxon>
        <taxon>Fungi</taxon>
        <taxon>Fungi incertae sedis</taxon>
        <taxon>Zoopagomycota</taxon>
        <taxon>Kickxellomycotina</taxon>
        <taxon>Kickxellomycetes</taxon>
        <taxon>Kickxellales</taxon>
        <taxon>Kickxellaceae</taxon>
        <taxon>Coemansia</taxon>
    </lineage>
</organism>
<sequence length="83" mass="9362">EQRLAIKGRFKQKQIETVLRNYIKEYVTCKTCRSGETTLTRDKSLSFIKCESCGSSRTVAAIKTGFQAATRDRRRAERDAAGA</sequence>
<comment type="caution">
    <text evidence="1">The sequence shown here is derived from an EMBL/GenBank/DDBJ whole genome shotgun (WGS) entry which is preliminary data.</text>
</comment>
<feature type="non-terminal residue" evidence="1">
    <location>
        <position position="1"/>
    </location>
</feature>